<evidence type="ECO:0000256" key="4">
    <source>
        <dbReference type="SAM" id="MobiDB-lite"/>
    </source>
</evidence>
<dbReference type="Proteomes" id="UP000198238">
    <property type="component" value="Chromosome"/>
</dbReference>
<proteinExistence type="predicted"/>
<accession>A0A220S313</accession>
<evidence type="ECO:0000256" key="2">
    <source>
        <dbReference type="ARBA" id="ARBA00022525"/>
    </source>
</evidence>
<evidence type="ECO:0000256" key="1">
    <source>
        <dbReference type="ARBA" id="ARBA00004613"/>
    </source>
</evidence>
<keyword evidence="7" id="KW-1185">Reference proteome</keyword>
<keyword evidence="2" id="KW-0964">Secreted</keyword>
<reference evidence="6 7" key="1">
    <citation type="submission" date="2017-06" db="EMBL/GenBank/DDBJ databases">
        <title>Neisseria chenwenguii sp. nov., isolated from the intestinal contents of Tibetan Plateau Pika in Yushu, Qinghai Province, China.</title>
        <authorList>
            <person name="Zhang G."/>
        </authorList>
    </citation>
    <scope>NUCLEOTIDE SEQUENCE [LARGE SCALE GENOMIC DNA]</scope>
    <source>
        <strain evidence="6 7">10023</strain>
    </source>
</reference>
<gene>
    <name evidence="6" type="ORF">BG910_09070</name>
</gene>
<dbReference type="Gene3D" id="2.150.10.10">
    <property type="entry name" value="Serralysin-like metalloprotease, C-terminal"/>
    <property type="match status" value="2"/>
</dbReference>
<sequence>MIIWSAAAAVTPIGGTGDDSLNGDNGSDIYVFAKGFGKDSISNYDVSAGRHDVIRFEDMTQKDFTVRCSSDNLIFAAKDGSDTLTVQHYFDKDAVGGYQIDSIEFSDGIKLDVDAVKALVEKGTGGNDVMWALNGGSTLSGFAGNDTLYGRNGDDRLNGGEGSDRLEGGNGNDALDGGEGDDTLYGYGGSDTLIGGAGDDCLVGGDGSDVYVFAKGHGRDSVYDYAGNAEQVDAIRFEGAGFADAVFTRSGSSLLVKAFGSEDQVDVQRFFSGESYQYKQFVFEDAVLKVDSSANVSMI</sequence>
<dbReference type="Pfam" id="PF06594">
    <property type="entry name" value="HCBP_related"/>
    <property type="match status" value="1"/>
</dbReference>
<dbReference type="GO" id="GO:0005509">
    <property type="term" value="F:calcium ion binding"/>
    <property type="evidence" value="ECO:0007669"/>
    <property type="project" value="InterPro"/>
</dbReference>
<dbReference type="InterPro" id="IPR001343">
    <property type="entry name" value="Hemolysn_Ca-bd"/>
</dbReference>
<dbReference type="KEGG" id="nei:BG910_09070"/>
<dbReference type="Pfam" id="PF00353">
    <property type="entry name" value="HemolysinCabind"/>
    <property type="match status" value="2"/>
</dbReference>
<dbReference type="PANTHER" id="PTHR38340">
    <property type="entry name" value="S-LAYER PROTEIN"/>
    <property type="match status" value="1"/>
</dbReference>
<dbReference type="PANTHER" id="PTHR38340:SF1">
    <property type="entry name" value="S-LAYER PROTEIN"/>
    <property type="match status" value="1"/>
</dbReference>
<name>A0A220S313_9NEIS</name>
<dbReference type="EMBL" id="CP022278">
    <property type="protein sequence ID" value="ASK27864.1"/>
    <property type="molecule type" value="Genomic_DNA"/>
</dbReference>
<feature type="region of interest" description="Disordered" evidence="4">
    <location>
        <begin position="153"/>
        <end position="181"/>
    </location>
</feature>
<evidence type="ECO:0000313" key="6">
    <source>
        <dbReference type="EMBL" id="ASK27864.1"/>
    </source>
</evidence>
<dbReference type="PRINTS" id="PR00313">
    <property type="entry name" value="CABNDNGRPT"/>
</dbReference>
<keyword evidence="3" id="KW-0106">Calcium</keyword>
<dbReference type="AlphaFoldDB" id="A0A220S313"/>
<feature type="compositionally biased region" description="Basic and acidic residues" evidence="4">
    <location>
        <begin position="153"/>
        <end position="167"/>
    </location>
</feature>
<evidence type="ECO:0000256" key="3">
    <source>
        <dbReference type="ARBA" id="ARBA00022837"/>
    </source>
</evidence>
<dbReference type="InterPro" id="IPR018511">
    <property type="entry name" value="Hemolysin-typ_Ca-bd_CS"/>
</dbReference>
<dbReference type="SUPFAM" id="SSF51120">
    <property type="entry name" value="beta-Roll"/>
    <property type="match status" value="2"/>
</dbReference>
<evidence type="ECO:0000259" key="5">
    <source>
        <dbReference type="Pfam" id="PF06594"/>
    </source>
</evidence>
<dbReference type="InterPro" id="IPR011049">
    <property type="entry name" value="Serralysin-like_metalloprot_C"/>
</dbReference>
<comment type="subcellular location">
    <subcellularLocation>
        <location evidence="1">Secreted</location>
    </subcellularLocation>
</comment>
<dbReference type="InterPro" id="IPR050557">
    <property type="entry name" value="RTX_toxin/Mannuronan_C5-epim"/>
</dbReference>
<protein>
    <submittedName>
        <fullName evidence="6">Hemolysin</fullName>
    </submittedName>
</protein>
<organism evidence="6 7">
    <name type="scientific">Neisseria chenwenguii</name>
    <dbReference type="NCBI Taxonomy" id="1853278"/>
    <lineage>
        <taxon>Bacteria</taxon>
        <taxon>Pseudomonadati</taxon>
        <taxon>Pseudomonadota</taxon>
        <taxon>Betaproteobacteria</taxon>
        <taxon>Neisseriales</taxon>
        <taxon>Neisseriaceae</taxon>
        <taxon>Neisseria</taxon>
    </lineage>
</organism>
<feature type="domain" description="Haemolysin-type calcium binding-related" evidence="5">
    <location>
        <begin position="72"/>
        <end position="114"/>
    </location>
</feature>
<dbReference type="GO" id="GO:0005576">
    <property type="term" value="C:extracellular region"/>
    <property type="evidence" value="ECO:0007669"/>
    <property type="project" value="UniProtKB-SubCell"/>
</dbReference>
<evidence type="ECO:0000313" key="7">
    <source>
        <dbReference type="Proteomes" id="UP000198238"/>
    </source>
</evidence>
<dbReference type="InterPro" id="IPR010566">
    <property type="entry name" value="Haemolys_ca-bd"/>
</dbReference>
<dbReference type="PROSITE" id="PS00330">
    <property type="entry name" value="HEMOLYSIN_CALCIUM"/>
    <property type="match status" value="2"/>
</dbReference>